<keyword evidence="4" id="KW-0443">Lipid metabolism</keyword>
<evidence type="ECO:0000256" key="2">
    <source>
        <dbReference type="ARBA" id="ARBA00006484"/>
    </source>
</evidence>
<keyword evidence="4" id="KW-0276">Fatty acid metabolism</keyword>
<gene>
    <name evidence="7" type="ORF">EI555_018717</name>
</gene>
<dbReference type="FunFam" id="3.40.50.720:FF:000084">
    <property type="entry name" value="Short-chain dehydrogenase reductase"/>
    <property type="match status" value="1"/>
</dbReference>
<evidence type="ECO:0000313" key="7">
    <source>
        <dbReference type="EMBL" id="TKC33774.1"/>
    </source>
</evidence>
<proteinExistence type="inferred from homology"/>
<dbReference type="GO" id="GO:0006633">
    <property type="term" value="P:fatty acid biosynthetic process"/>
    <property type="evidence" value="ECO:0007669"/>
    <property type="project" value="UniProtKB-KW"/>
</dbReference>
<keyword evidence="4" id="KW-0444">Lipid biosynthesis</keyword>
<name>A0A4U1ECJ8_MONMO</name>
<dbReference type="Pfam" id="PF13561">
    <property type="entry name" value="adh_short_C2"/>
    <property type="match status" value="1"/>
</dbReference>
<sequence length="257" mass="27237">MMDLGAMLAGKRVLVTGASSGLGENFARLAAGCKAKVVIGARRKARLDKLAQELEKLGSPQVTVLEMDVASEQSIDDAFAEIDASGTILDVVVNNAGASNDALSLTLPASDFDSLMETNVRGVWLVAARAAQRWVDAGRGGSVINIASILGERVMPGAMLYATSKAAVVHMTKSLALEWARHGIRVNAIEPGYIDTEMTDAMWDTDHGKALIKRIPMRRLGKPEELNGLFLLFATEAGSWMTGACVPVDGGHLCSSL</sequence>
<dbReference type="InterPro" id="IPR020904">
    <property type="entry name" value="Sc_DH/Rdtase_CS"/>
</dbReference>
<organism evidence="7 8">
    <name type="scientific">Monodon monoceros</name>
    <name type="common">Narwhal</name>
    <name type="synonym">Ceratodon monodon</name>
    <dbReference type="NCBI Taxonomy" id="40151"/>
    <lineage>
        <taxon>Eukaryota</taxon>
        <taxon>Metazoa</taxon>
        <taxon>Chordata</taxon>
        <taxon>Craniata</taxon>
        <taxon>Vertebrata</taxon>
        <taxon>Euteleostomi</taxon>
        <taxon>Mammalia</taxon>
        <taxon>Eutheria</taxon>
        <taxon>Laurasiatheria</taxon>
        <taxon>Artiodactyla</taxon>
        <taxon>Whippomorpha</taxon>
        <taxon>Cetacea</taxon>
        <taxon>Odontoceti</taxon>
        <taxon>Monodontidae</taxon>
        <taxon>Monodon</taxon>
    </lineage>
</organism>
<protein>
    <recommendedName>
        <fullName evidence="6">3-ketoacyl-[acyl-carrier-protein] reductase beta subunit</fullName>
    </recommendedName>
    <alternativeName>
        <fullName evidence="5">Quinone reductase CBR4</fullName>
    </alternativeName>
</protein>
<evidence type="ECO:0000256" key="6">
    <source>
        <dbReference type="ARBA" id="ARBA00041707"/>
    </source>
</evidence>
<dbReference type="EMBL" id="RWIC01002340">
    <property type="protein sequence ID" value="TKC33774.1"/>
    <property type="molecule type" value="Genomic_DNA"/>
</dbReference>
<evidence type="ECO:0000256" key="4">
    <source>
        <dbReference type="ARBA" id="ARBA00023160"/>
    </source>
</evidence>
<dbReference type="Proteomes" id="UP000308365">
    <property type="component" value="Unassembled WGS sequence"/>
</dbReference>
<dbReference type="InterPro" id="IPR036291">
    <property type="entry name" value="NAD(P)-bd_dom_sf"/>
</dbReference>
<reference evidence="8" key="1">
    <citation type="journal article" date="2019" name="IScience">
        <title>Narwhal Genome Reveals Long-Term Low Genetic Diversity despite Current Large Abundance Size.</title>
        <authorList>
            <person name="Westbury M.V."/>
            <person name="Petersen B."/>
            <person name="Garde E."/>
            <person name="Heide-Jorgensen M.P."/>
            <person name="Lorenzen E.D."/>
        </authorList>
    </citation>
    <scope>NUCLEOTIDE SEQUENCE [LARGE SCALE GENOMIC DNA]</scope>
</reference>
<dbReference type="PANTHER" id="PTHR42760:SF133">
    <property type="entry name" value="3-OXOACYL-[ACYL-CARRIER-PROTEIN] REDUCTASE"/>
    <property type="match status" value="1"/>
</dbReference>
<dbReference type="GO" id="GO:0016616">
    <property type="term" value="F:oxidoreductase activity, acting on the CH-OH group of donors, NAD or NADP as acceptor"/>
    <property type="evidence" value="ECO:0007669"/>
    <property type="project" value="TreeGrafter"/>
</dbReference>
<dbReference type="PROSITE" id="PS00061">
    <property type="entry name" value="ADH_SHORT"/>
    <property type="match status" value="1"/>
</dbReference>
<dbReference type="InterPro" id="IPR002347">
    <property type="entry name" value="SDR_fam"/>
</dbReference>
<keyword evidence="3" id="KW-0560">Oxidoreductase</keyword>
<dbReference type="PRINTS" id="PR00080">
    <property type="entry name" value="SDRFAMILY"/>
</dbReference>
<dbReference type="GO" id="GO:0048038">
    <property type="term" value="F:quinone binding"/>
    <property type="evidence" value="ECO:0007669"/>
    <property type="project" value="TreeGrafter"/>
</dbReference>
<dbReference type="PRINTS" id="PR00081">
    <property type="entry name" value="GDHRDH"/>
</dbReference>
<dbReference type="SUPFAM" id="SSF51735">
    <property type="entry name" value="NAD(P)-binding Rossmann-fold domains"/>
    <property type="match status" value="1"/>
</dbReference>
<keyword evidence="4" id="KW-0275">Fatty acid biosynthesis</keyword>
<evidence type="ECO:0000256" key="5">
    <source>
        <dbReference type="ARBA" id="ARBA00041580"/>
    </source>
</evidence>
<dbReference type="AlphaFoldDB" id="A0A4U1ECJ8"/>
<dbReference type="Gene3D" id="3.40.50.720">
    <property type="entry name" value="NAD(P)-binding Rossmann-like Domain"/>
    <property type="match status" value="1"/>
</dbReference>
<accession>A0A4U1ECJ8</accession>
<dbReference type="PANTHER" id="PTHR42760">
    <property type="entry name" value="SHORT-CHAIN DEHYDROGENASES/REDUCTASES FAMILY MEMBER"/>
    <property type="match status" value="1"/>
</dbReference>
<comment type="caution">
    <text evidence="7">The sequence shown here is derived from an EMBL/GenBank/DDBJ whole genome shotgun (WGS) entry which is preliminary data.</text>
</comment>
<dbReference type="CDD" id="cd05233">
    <property type="entry name" value="SDR_c"/>
    <property type="match status" value="1"/>
</dbReference>
<evidence type="ECO:0000256" key="1">
    <source>
        <dbReference type="ARBA" id="ARBA00005194"/>
    </source>
</evidence>
<evidence type="ECO:0000313" key="8">
    <source>
        <dbReference type="Proteomes" id="UP000308365"/>
    </source>
</evidence>
<comment type="pathway">
    <text evidence="1">Lipid metabolism; fatty acid biosynthesis.</text>
</comment>
<comment type="similarity">
    <text evidence="2">Belongs to the short-chain dehydrogenases/reductases (SDR) family.</text>
</comment>
<evidence type="ECO:0000256" key="3">
    <source>
        <dbReference type="ARBA" id="ARBA00023002"/>
    </source>
</evidence>